<protein>
    <recommendedName>
        <fullName evidence="10">Kinesin motor domain-containing protein</fullName>
    </recommendedName>
</protein>
<evidence type="ECO:0000256" key="6">
    <source>
        <dbReference type="ARBA" id="ARBA00023175"/>
    </source>
</evidence>
<comment type="similarity">
    <text evidence="8">Belongs to the TRAFAC class myosin-kinesin ATPase superfamily. Kinesin family.</text>
</comment>
<organism evidence="11 12">
    <name type="scientific">Saccharomycodes ludwigii</name>
    <dbReference type="NCBI Taxonomy" id="36035"/>
    <lineage>
        <taxon>Eukaryota</taxon>
        <taxon>Fungi</taxon>
        <taxon>Dikarya</taxon>
        <taxon>Ascomycota</taxon>
        <taxon>Saccharomycotina</taxon>
        <taxon>Saccharomycetes</taxon>
        <taxon>Saccharomycodales</taxon>
        <taxon>Saccharomycodaceae</taxon>
        <taxon>Saccharomycodes</taxon>
    </lineage>
</organism>
<feature type="compositionally biased region" description="Low complexity" evidence="9">
    <location>
        <begin position="312"/>
        <end position="321"/>
    </location>
</feature>
<dbReference type="Pfam" id="PF00225">
    <property type="entry name" value="Kinesin"/>
    <property type="match status" value="2"/>
</dbReference>
<dbReference type="SUPFAM" id="SSF52540">
    <property type="entry name" value="P-loop containing nucleoside triphosphate hydrolases"/>
    <property type="match status" value="2"/>
</dbReference>
<evidence type="ECO:0000256" key="2">
    <source>
        <dbReference type="ARBA" id="ARBA00022490"/>
    </source>
</evidence>
<sequence>MNLHNIEELNQKQQNQYSNNNNNDNNNNNLCYPSSTAIKSKNNNDIENNIKVFVRCRSRNQREIDEQSNVVISTFSSSPGPSIGNNTINTNSTTSTELVLQQSRNLQKKFHFDKVFGAESDQEKVYQDIAQSYIDEMLQGYNCTVFAYGQTGTGKTYTMTGDITNYYLNSTTDEVVLSEHSGIIPRILVDLFKNLNKKCDINNNNKEYSVKISFLELYNEKLKDLLADEYSEDKEVKIYDNIKSSNGTTTSKSTSNTQNTGSMLARRSSSFYRNSNNYLSKRSFSSFNQGFTKNSDNNIACNNNFRSLSASSSSSSLSISSENTLKTNNSNNNSNGNANNGNGNEKRESNRILSDRISHNFMRGTQSQPLYEVDTNVNNRKKTLLNSTKTKYQKGLVSSTTSGSSIINPTNSRNSILLKGVQEFFITSALDGLKYLEEGSLKRQVAATKCNDLSSRSHTIFTITTHVTTTDPLSGDEYVNVGKLNLVDLAGSENINRSGAENKRAQEAGVINKSLLTLGRVINALVDHSAHIPYRESKLTRLLQDSLGGKTKTCIIATVSPAKVSMDETISTLEYATRAKSIKNTPQINQSMVKQSCINEYVKIIENLRSELRAARKKEGVYIPTDTWEQLQNQQESNTTLISEQKIKIDLLENQLKRLKKNFLEQCNFVKDKENKLTEITGIYQQTHFEKVRMENELVEINENLQIFLDKSSIINEENLRKFKQLFNKYQSLINIYESNQKVTTQTGEQILYSVEDLQKVISHLNNYNTRFKRVLKSVSNELALKYKSLIEGSGKGVMLNSINAFKGKFEEIYNGSFHKLTREFDAIIQAFQNEFMDTISTTFQKWWDSDIAQLLKNRLVSNLELLVMDAKKELLNNLDVIQGQIFEKVNNYQCQLLDEINIKALDSNSMFVSTCDDLHHDAISNLREVNFKNLKLYQENIEAMFTKMTKFISQTENQIIHELNVRNEETMGTAIKVFDDYHSKSMKTNEQKNHDVSNSIQSLKHHTSNPGNNSQLEVSLKEIWTDDKLKINKMFPSSEFFNENWTAVNNLIKNSKSQDLLNSRIAPIFNSNIVTFMNNFQEKLGILKQEFNNYIGLENSTTNKIKNGILEFEKCLTNMDQYITNEYNNNISQVHITQDEILIEQTAQVMNVVGKLNGLKRRLNDMEDCKVLEKKVDDLQKDFVFEPLPSWSVKLQQINDSIEKEEIPIAEKSKNLTPSQSTCESVEIFKLKNNVTPNGENISKNDQIFCPLSATPIPIPDQPLPKMNFINNSNVKRRKVSNDKQ</sequence>
<keyword evidence="4 8" id="KW-0547">Nucleotide-binding</keyword>
<accession>A0A376B8N7</accession>
<dbReference type="EMBL" id="UFAJ01000544">
    <property type="protein sequence ID" value="SSD61032.1"/>
    <property type="molecule type" value="Genomic_DNA"/>
</dbReference>
<feature type="binding site" evidence="8">
    <location>
        <begin position="149"/>
        <end position="156"/>
    </location>
    <ligand>
        <name>ATP</name>
        <dbReference type="ChEBI" id="CHEBI:30616"/>
    </ligand>
</feature>
<dbReference type="GO" id="GO:0005876">
    <property type="term" value="C:spindle microtubule"/>
    <property type="evidence" value="ECO:0007669"/>
    <property type="project" value="TreeGrafter"/>
</dbReference>
<keyword evidence="7" id="KW-0206">Cytoskeleton</keyword>
<dbReference type="PRINTS" id="PR00380">
    <property type="entry name" value="KINESINHEAVY"/>
</dbReference>
<keyword evidence="2" id="KW-0963">Cytoplasm</keyword>
<dbReference type="InterPro" id="IPR036961">
    <property type="entry name" value="Kinesin_motor_dom_sf"/>
</dbReference>
<keyword evidence="6 8" id="KW-0505">Motor protein</keyword>
<feature type="region of interest" description="Disordered" evidence="9">
    <location>
        <begin position="988"/>
        <end position="1015"/>
    </location>
</feature>
<evidence type="ECO:0000256" key="7">
    <source>
        <dbReference type="ARBA" id="ARBA00023212"/>
    </source>
</evidence>
<dbReference type="VEuPathDB" id="FungiDB:SCODWIG_02793"/>
<dbReference type="PROSITE" id="PS00411">
    <property type="entry name" value="KINESIN_MOTOR_1"/>
    <property type="match status" value="1"/>
</dbReference>
<feature type="compositionally biased region" description="Low complexity" evidence="9">
    <location>
        <begin position="328"/>
        <end position="343"/>
    </location>
</feature>
<evidence type="ECO:0000256" key="3">
    <source>
        <dbReference type="ARBA" id="ARBA00022701"/>
    </source>
</evidence>
<dbReference type="GO" id="GO:0005634">
    <property type="term" value="C:nucleus"/>
    <property type="evidence" value="ECO:0007669"/>
    <property type="project" value="TreeGrafter"/>
</dbReference>
<name>A0A376B8N7_9ASCO</name>
<dbReference type="InterPro" id="IPR019821">
    <property type="entry name" value="Kinesin_motor_CS"/>
</dbReference>
<dbReference type="Gene3D" id="3.40.850.10">
    <property type="entry name" value="Kinesin motor domain"/>
    <property type="match status" value="2"/>
</dbReference>
<gene>
    <name evidence="11" type="ORF">SCODWIG_02793</name>
</gene>
<dbReference type="GO" id="GO:0000073">
    <property type="term" value="P:initial mitotic spindle pole body separation"/>
    <property type="evidence" value="ECO:0007669"/>
    <property type="project" value="TreeGrafter"/>
</dbReference>
<dbReference type="PANTHER" id="PTHR47970:SF19">
    <property type="entry name" value="KINESIN-LIKE PROTEIN KIP1"/>
    <property type="match status" value="1"/>
</dbReference>
<dbReference type="GO" id="GO:0005524">
    <property type="term" value="F:ATP binding"/>
    <property type="evidence" value="ECO:0007669"/>
    <property type="project" value="UniProtKB-UniRule"/>
</dbReference>
<evidence type="ECO:0000256" key="8">
    <source>
        <dbReference type="PROSITE-ProRule" id="PRU00283"/>
    </source>
</evidence>
<feature type="compositionally biased region" description="Polar residues" evidence="9">
    <location>
        <begin position="997"/>
        <end position="1015"/>
    </location>
</feature>
<feature type="region of interest" description="Disordered" evidence="9">
    <location>
        <begin position="15"/>
        <end position="36"/>
    </location>
</feature>
<keyword evidence="3" id="KW-0493">Microtubule</keyword>
<dbReference type="GO" id="GO:0008574">
    <property type="term" value="F:plus-end-directed microtubule motor activity"/>
    <property type="evidence" value="ECO:0007669"/>
    <property type="project" value="TreeGrafter"/>
</dbReference>
<evidence type="ECO:0000256" key="5">
    <source>
        <dbReference type="ARBA" id="ARBA00022840"/>
    </source>
</evidence>
<feature type="region of interest" description="Disordered" evidence="9">
    <location>
        <begin position="243"/>
        <end position="267"/>
    </location>
</feature>
<feature type="domain" description="Kinesin motor" evidence="10">
    <location>
        <begin position="49"/>
        <end position="582"/>
    </location>
</feature>
<keyword evidence="5 8" id="KW-0067">ATP-binding</keyword>
<dbReference type="InterPro" id="IPR001752">
    <property type="entry name" value="Kinesin_motor_dom"/>
</dbReference>
<dbReference type="PROSITE" id="PS50067">
    <property type="entry name" value="KINESIN_MOTOR_2"/>
    <property type="match status" value="1"/>
</dbReference>
<evidence type="ECO:0000256" key="9">
    <source>
        <dbReference type="SAM" id="MobiDB-lite"/>
    </source>
</evidence>
<comment type="subcellular location">
    <subcellularLocation>
        <location evidence="1">Cytoplasm</location>
        <location evidence="1">Cytoskeleton</location>
    </subcellularLocation>
</comment>
<evidence type="ECO:0000256" key="4">
    <source>
        <dbReference type="ARBA" id="ARBA00022741"/>
    </source>
</evidence>
<proteinExistence type="inferred from homology"/>
<feature type="compositionally biased region" description="Low complexity" evidence="9">
    <location>
        <begin position="15"/>
        <end position="29"/>
    </location>
</feature>
<dbReference type="InterPro" id="IPR047149">
    <property type="entry name" value="KIF11-like"/>
</dbReference>
<keyword evidence="12" id="KW-1185">Reference proteome</keyword>
<dbReference type="GO" id="GO:0008017">
    <property type="term" value="F:microtubule binding"/>
    <property type="evidence" value="ECO:0007669"/>
    <property type="project" value="InterPro"/>
</dbReference>
<dbReference type="SMART" id="SM00129">
    <property type="entry name" value="KISc"/>
    <property type="match status" value="1"/>
</dbReference>
<evidence type="ECO:0000313" key="11">
    <source>
        <dbReference type="EMBL" id="SSD61032.1"/>
    </source>
</evidence>
<reference evidence="12" key="1">
    <citation type="submission" date="2018-06" db="EMBL/GenBank/DDBJ databases">
        <authorList>
            <person name="Guldener U."/>
        </authorList>
    </citation>
    <scope>NUCLEOTIDE SEQUENCE [LARGE SCALE GENOMIC DNA]</scope>
    <source>
        <strain evidence="12">UTAD17</strain>
    </source>
</reference>
<evidence type="ECO:0000313" key="12">
    <source>
        <dbReference type="Proteomes" id="UP000262825"/>
    </source>
</evidence>
<dbReference type="GO" id="GO:0072686">
    <property type="term" value="C:mitotic spindle"/>
    <property type="evidence" value="ECO:0007669"/>
    <property type="project" value="TreeGrafter"/>
</dbReference>
<dbReference type="InterPro" id="IPR027417">
    <property type="entry name" value="P-loop_NTPase"/>
</dbReference>
<feature type="region of interest" description="Disordered" evidence="9">
    <location>
        <begin position="312"/>
        <end position="347"/>
    </location>
</feature>
<dbReference type="GO" id="GO:0007018">
    <property type="term" value="P:microtubule-based movement"/>
    <property type="evidence" value="ECO:0007669"/>
    <property type="project" value="InterPro"/>
</dbReference>
<evidence type="ECO:0000259" key="10">
    <source>
        <dbReference type="PROSITE" id="PS50067"/>
    </source>
</evidence>
<dbReference type="Proteomes" id="UP000262825">
    <property type="component" value="Unassembled WGS sequence"/>
</dbReference>
<dbReference type="PANTHER" id="PTHR47970">
    <property type="entry name" value="KINESIN-LIKE PROTEIN KIF11"/>
    <property type="match status" value="1"/>
</dbReference>
<evidence type="ECO:0000256" key="1">
    <source>
        <dbReference type="ARBA" id="ARBA00004245"/>
    </source>
</evidence>